<feature type="domain" description="Amidohydrolase 3" evidence="1">
    <location>
        <begin position="44"/>
        <end position="545"/>
    </location>
</feature>
<dbReference type="InterPro" id="IPR011059">
    <property type="entry name" value="Metal-dep_hydrolase_composite"/>
</dbReference>
<proteinExistence type="predicted"/>
<dbReference type="InterPro" id="IPR050378">
    <property type="entry name" value="Metallo-dep_Hydrolases_sf"/>
</dbReference>
<dbReference type="SUPFAM" id="SSF51556">
    <property type="entry name" value="Metallo-dependent hydrolases"/>
    <property type="match status" value="1"/>
</dbReference>
<evidence type="ECO:0000313" key="2">
    <source>
        <dbReference type="EMBL" id="SVA29193.1"/>
    </source>
</evidence>
<dbReference type="AlphaFoldDB" id="A0A381UQT6"/>
<reference evidence="2" key="1">
    <citation type="submission" date="2018-05" db="EMBL/GenBank/DDBJ databases">
        <authorList>
            <person name="Lanie J.A."/>
            <person name="Ng W.-L."/>
            <person name="Kazmierczak K.M."/>
            <person name="Andrzejewski T.M."/>
            <person name="Davidsen T.M."/>
            <person name="Wayne K.J."/>
            <person name="Tettelin H."/>
            <person name="Glass J.I."/>
            <person name="Rusch D."/>
            <person name="Podicherti R."/>
            <person name="Tsui H.-C.T."/>
            <person name="Winkler M.E."/>
        </authorList>
    </citation>
    <scope>NUCLEOTIDE SEQUENCE</scope>
</reference>
<dbReference type="GO" id="GO:0016812">
    <property type="term" value="F:hydrolase activity, acting on carbon-nitrogen (but not peptide) bonds, in cyclic amides"/>
    <property type="evidence" value="ECO:0007669"/>
    <property type="project" value="TreeGrafter"/>
</dbReference>
<dbReference type="InterPro" id="IPR013108">
    <property type="entry name" value="Amidohydro_3"/>
</dbReference>
<name>A0A381UQT6_9ZZZZ</name>
<dbReference type="PANTHER" id="PTHR11647:SF1">
    <property type="entry name" value="COLLAPSIN RESPONSE MEDIATOR PROTEIN"/>
    <property type="match status" value="1"/>
</dbReference>
<dbReference type="InterPro" id="IPR032466">
    <property type="entry name" value="Metal_Hydrolase"/>
</dbReference>
<organism evidence="2">
    <name type="scientific">marine metagenome</name>
    <dbReference type="NCBI Taxonomy" id="408172"/>
    <lineage>
        <taxon>unclassified sequences</taxon>
        <taxon>metagenomes</taxon>
        <taxon>ecological metagenomes</taxon>
    </lineage>
</organism>
<dbReference type="SUPFAM" id="SSF51338">
    <property type="entry name" value="Composite domain of metallo-dependent hydrolases"/>
    <property type="match status" value="1"/>
</dbReference>
<protein>
    <recommendedName>
        <fullName evidence="1">Amidohydrolase 3 domain-containing protein</fullName>
    </recommendedName>
</protein>
<dbReference type="Pfam" id="PF07969">
    <property type="entry name" value="Amidohydro_3"/>
    <property type="match status" value="1"/>
</dbReference>
<dbReference type="GO" id="GO:0005829">
    <property type="term" value="C:cytosol"/>
    <property type="evidence" value="ECO:0007669"/>
    <property type="project" value="TreeGrafter"/>
</dbReference>
<gene>
    <name evidence="2" type="ORF">METZ01_LOCUS82047</name>
</gene>
<evidence type="ECO:0000259" key="1">
    <source>
        <dbReference type="Pfam" id="PF07969"/>
    </source>
</evidence>
<dbReference type="PANTHER" id="PTHR11647">
    <property type="entry name" value="HYDRANTOINASE/DIHYDROPYRIMIDINASE FAMILY MEMBER"/>
    <property type="match status" value="1"/>
</dbReference>
<sequence length="569" mass="62895">MKLDLAIKNGMVIDGSGSPGLYTDIGVKDGTIVHIGRIESKADEVIDAEGHVVSPGFVDGHTHMDAQIFWDPIGSCSCYHGVTSVVMGNCGFTLAPCREAEADLVFRNLERAEDIARDAMLAGIKWRWETYPEYMDVLDGLPKGINYAGYMGHSALRTYVMGERAFEEEANEGELATMARLAKEAVRAGAMGFTTSRSHNHETSDRRPVASRAGSWKEIRTIVNAIGKTGAGMFEIAGETTGRDPERIRDYQQRLKNLAVESGVPITWGMFSSRRAPDYWRSYFDLLDETAEAGGRMFAQVHSRSLNVLFSFEAHLPFDNWHVWRDLRQLSLAEQKAKLRDPMLRAKLIEIASAPSKRHEEIGTTVNPPDWDWFFHMDRADGHDVSVAAIAKNRGISPAEALIDIAVASDLKALFRMPINNEVDSDVLEMMKHPRSVVTFSDSGAHVSQIMDSSLQTNVFSQWVREKQELTLEEAVRMVTFEPANHWGFHDRGILRKGLAADITIFDPETIAPDMPEVVHDLPAGATRLKQTATGILATVVNGQTLLRDNVHTGAAPGKLLRGPLASTA</sequence>
<accession>A0A381UQT6</accession>
<dbReference type="Gene3D" id="2.30.40.10">
    <property type="entry name" value="Urease, subunit C, domain 1"/>
    <property type="match status" value="1"/>
</dbReference>
<dbReference type="Gene3D" id="3.20.20.140">
    <property type="entry name" value="Metal-dependent hydrolases"/>
    <property type="match status" value="2"/>
</dbReference>
<dbReference type="EMBL" id="UINC01006712">
    <property type="protein sequence ID" value="SVA29193.1"/>
    <property type="molecule type" value="Genomic_DNA"/>
</dbReference>